<sequence length="150" mass="17117">MDPAFNNKLCIYAHRDEHSGVSITSAATRRYMCRDTQDVPRDGCRRGMGYAGPRHCPRVADPNIQPFCCSSLRTRRPPYNKTMTTGYAFGHREVRFSLSLRLGRIPAYHGWADGAAGALFVPRWLLRLPLPWWTSPLPSLRTRNQCEPQI</sequence>
<dbReference type="Proteomes" id="UP000054270">
    <property type="component" value="Unassembled WGS sequence"/>
</dbReference>
<organism evidence="1 2">
    <name type="scientific">Hypholoma sublateritium (strain FD-334 SS-4)</name>
    <dbReference type="NCBI Taxonomy" id="945553"/>
    <lineage>
        <taxon>Eukaryota</taxon>
        <taxon>Fungi</taxon>
        <taxon>Dikarya</taxon>
        <taxon>Basidiomycota</taxon>
        <taxon>Agaricomycotina</taxon>
        <taxon>Agaricomycetes</taxon>
        <taxon>Agaricomycetidae</taxon>
        <taxon>Agaricales</taxon>
        <taxon>Agaricineae</taxon>
        <taxon>Strophariaceae</taxon>
        <taxon>Hypholoma</taxon>
    </lineage>
</organism>
<dbReference type="EMBL" id="KN817558">
    <property type="protein sequence ID" value="KJA21398.1"/>
    <property type="molecule type" value="Genomic_DNA"/>
</dbReference>
<reference evidence="2" key="1">
    <citation type="submission" date="2014-04" db="EMBL/GenBank/DDBJ databases">
        <title>Evolutionary Origins and Diversification of the Mycorrhizal Mutualists.</title>
        <authorList>
            <consortium name="DOE Joint Genome Institute"/>
            <consortium name="Mycorrhizal Genomics Consortium"/>
            <person name="Kohler A."/>
            <person name="Kuo A."/>
            <person name="Nagy L.G."/>
            <person name="Floudas D."/>
            <person name="Copeland A."/>
            <person name="Barry K.W."/>
            <person name="Cichocki N."/>
            <person name="Veneault-Fourrey C."/>
            <person name="LaButti K."/>
            <person name="Lindquist E.A."/>
            <person name="Lipzen A."/>
            <person name="Lundell T."/>
            <person name="Morin E."/>
            <person name="Murat C."/>
            <person name="Riley R."/>
            <person name="Ohm R."/>
            <person name="Sun H."/>
            <person name="Tunlid A."/>
            <person name="Henrissat B."/>
            <person name="Grigoriev I.V."/>
            <person name="Hibbett D.S."/>
            <person name="Martin F."/>
        </authorList>
    </citation>
    <scope>NUCLEOTIDE SEQUENCE [LARGE SCALE GENOMIC DNA]</scope>
    <source>
        <strain evidence="2">FD-334 SS-4</strain>
    </source>
</reference>
<evidence type="ECO:0000313" key="1">
    <source>
        <dbReference type="EMBL" id="KJA21398.1"/>
    </source>
</evidence>
<keyword evidence="2" id="KW-1185">Reference proteome</keyword>
<protein>
    <submittedName>
        <fullName evidence="1">Uncharacterized protein</fullName>
    </submittedName>
</protein>
<evidence type="ECO:0000313" key="2">
    <source>
        <dbReference type="Proteomes" id="UP000054270"/>
    </source>
</evidence>
<proteinExistence type="predicted"/>
<dbReference type="AlphaFoldDB" id="A0A0D2MD03"/>
<accession>A0A0D2MD03</accession>
<gene>
    <name evidence="1" type="ORF">HYPSUDRAFT_730249</name>
</gene>
<name>A0A0D2MD03_HYPSF</name>